<dbReference type="Gene3D" id="3.10.450.50">
    <property type="match status" value="1"/>
</dbReference>
<name>A0A0L6CM45_9MICO</name>
<dbReference type="AlphaFoldDB" id="A0A0L6CM45"/>
<dbReference type="InterPro" id="IPR032710">
    <property type="entry name" value="NTF2-like_dom_sf"/>
</dbReference>
<protein>
    <submittedName>
        <fullName evidence="2">Serine/arginine repetitive matrix protein 1</fullName>
    </submittedName>
</protein>
<evidence type="ECO:0000313" key="2">
    <source>
        <dbReference type="EMBL" id="KNX38804.1"/>
    </source>
</evidence>
<comment type="caution">
    <text evidence="2">The sequence shown here is derived from an EMBL/GenBank/DDBJ whole genome shotgun (WGS) entry which is preliminary data.</text>
</comment>
<dbReference type="InterPro" id="IPR037401">
    <property type="entry name" value="SnoaL-like"/>
</dbReference>
<dbReference type="EMBL" id="LAIR01000002">
    <property type="protein sequence ID" value="KNX38804.1"/>
    <property type="molecule type" value="Genomic_DNA"/>
</dbReference>
<evidence type="ECO:0000313" key="3">
    <source>
        <dbReference type="Proteomes" id="UP000037397"/>
    </source>
</evidence>
<accession>A0A0L6CM45</accession>
<dbReference type="Pfam" id="PF12680">
    <property type="entry name" value="SnoaL_2"/>
    <property type="match status" value="1"/>
</dbReference>
<dbReference type="SUPFAM" id="SSF54427">
    <property type="entry name" value="NTF2-like"/>
    <property type="match status" value="1"/>
</dbReference>
<organism evidence="2 3">
    <name type="scientific">Luteipulveratus halotolerans</name>
    <dbReference type="NCBI Taxonomy" id="1631356"/>
    <lineage>
        <taxon>Bacteria</taxon>
        <taxon>Bacillati</taxon>
        <taxon>Actinomycetota</taxon>
        <taxon>Actinomycetes</taxon>
        <taxon>Micrococcales</taxon>
        <taxon>Dermacoccaceae</taxon>
        <taxon>Luteipulveratus</taxon>
    </lineage>
</organism>
<dbReference type="OrthoDB" id="1163083at2"/>
<keyword evidence="3" id="KW-1185">Reference proteome</keyword>
<proteinExistence type="predicted"/>
<dbReference type="STRING" id="1631356.VV01_19340"/>
<sequence>MTNHVSDPAAAFRAGVEAGDLDAMAATLHDDVRLYSPVKFQPFEGKAAVVELFGVLLRTFEDFRYVGALAGQVEPAFAGADAHEADVLIFRATVQGKEIHGMDMLNIGPSGLIEEFTVMVRPMTATQTLGQAVLDGFATTAD</sequence>
<dbReference type="PATRIC" id="fig|1631356.3.peg.3877"/>
<reference evidence="3" key="1">
    <citation type="submission" date="2015-03" db="EMBL/GenBank/DDBJ databases">
        <title>Luteipulveratus halotolerans sp. nov., a novel actinobacterium (Dermacoccaceae) from Sarawak, Malaysia.</title>
        <authorList>
            <person name="Juboi H."/>
            <person name="Basik A."/>
            <person name="Shamsul S.S."/>
            <person name="Arnold P."/>
            <person name="Schmitt E.K."/>
            <person name="Sanglier J.-J."/>
            <person name="Yeo T."/>
        </authorList>
    </citation>
    <scope>NUCLEOTIDE SEQUENCE [LARGE SCALE GENOMIC DNA]</scope>
    <source>
        <strain evidence="3">C296001</strain>
    </source>
</reference>
<dbReference type="Proteomes" id="UP000037397">
    <property type="component" value="Unassembled WGS sequence"/>
</dbReference>
<dbReference type="RefSeq" id="WP_050671313.1">
    <property type="nucleotide sequence ID" value="NZ_LAIR01000002.1"/>
</dbReference>
<gene>
    <name evidence="2" type="ORF">VV01_19340</name>
</gene>
<feature type="domain" description="SnoaL-like" evidence="1">
    <location>
        <begin position="10"/>
        <end position="67"/>
    </location>
</feature>
<evidence type="ECO:0000259" key="1">
    <source>
        <dbReference type="Pfam" id="PF12680"/>
    </source>
</evidence>